<comment type="caution">
    <text evidence="2">The sequence shown here is derived from an EMBL/GenBank/DDBJ whole genome shotgun (WGS) entry which is preliminary data.</text>
</comment>
<feature type="transmembrane region" description="Helical" evidence="1">
    <location>
        <begin position="78"/>
        <end position="103"/>
    </location>
</feature>
<keyword evidence="1" id="KW-0812">Transmembrane</keyword>
<evidence type="ECO:0000313" key="2">
    <source>
        <dbReference type="EMBL" id="MPL81479.1"/>
    </source>
</evidence>
<protein>
    <recommendedName>
        <fullName evidence="3">Mpv17/PMP22 family protein</fullName>
    </recommendedName>
</protein>
<keyword evidence="1" id="KW-0472">Membrane</keyword>
<reference evidence="2" key="1">
    <citation type="submission" date="2019-08" db="EMBL/GenBank/DDBJ databases">
        <authorList>
            <person name="Kucharzyk K."/>
            <person name="Murdoch R.W."/>
            <person name="Higgins S."/>
            <person name="Loffler F."/>
        </authorList>
    </citation>
    <scope>NUCLEOTIDE SEQUENCE</scope>
</reference>
<evidence type="ECO:0008006" key="3">
    <source>
        <dbReference type="Google" id="ProtNLM"/>
    </source>
</evidence>
<keyword evidence="1" id="KW-1133">Transmembrane helix</keyword>
<dbReference type="AlphaFoldDB" id="A0A644UR31"/>
<gene>
    <name evidence="2" type="ORF">SDC9_27399</name>
</gene>
<feature type="transmembrane region" description="Helical" evidence="1">
    <location>
        <begin position="6"/>
        <end position="26"/>
    </location>
</feature>
<name>A0A644UR31_9ZZZZ</name>
<feature type="transmembrane region" description="Helical" evidence="1">
    <location>
        <begin position="124"/>
        <end position="143"/>
    </location>
</feature>
<proteinExistence type="predicted"/>
<organism evidence="2">
    <name type="scientific">bioreactor metagenome</name>
    <dbReference type="NCBI Taxonomy" id="1076179"/>
    <lineage>
        <taxon>unclassified sequences</taxon>
        <taxon>metagenomes</taxon>
        <taxon>ecological metagenomes</taxon>
    </lineage>
</organism>
<accession>A0A644UR31</accession>
<dbReference type="EMBL" id="VSSQ01000150">
    <property type="protein sequence ID" value="MPL81479.1"/>
    <property type="molecule type" value="Genomic_DNA"/>
</dbReference>
<sequence>MKLKDILITLIVIGVIALFIIVEPLREWFMQWSGAKDWRYFLLAFFKFAILATLGESIGLRISKGVYNEKGFGLLPRAFVWGVLGVVITIAMGLFARGTFGLFDYFGLNINGANLSEQTFGMRLLYAFCVSLFMNSFFAPVFMTVHKVTDTHILANKGSFTGFFTPIPFGRIIENLNWKVQWGFVFKKTIPFFWYPAHTITFMLPKEFQVLFAALLGVALGVILSIANLKKK</sequence>
<feature type="transmembrane region" description="Helical" evidence="1">
    <location>
        <begin position="208"/>
        <end position="229"/>
    </location>
</feature>
<feature type="transmembrane region" description="Helical" evidence="1">
    <location>
        <begin position="38"/>
        <end position="58"/>
    </location>
</feature>
<evidence type="ECO:0000256" key="1">
    <source>
        <dbReference type="SAM" id="Phobius"/>
    </source>
</evidence>